<evidence type="ECO:0000313" key="1">
    <source>
        <dbReference type="EMBL" id="BBW96449.1"/>
    </source>
</evidence>
<gene>
    <name evidence="1" type="ORF">GsuE55_12820</name>
</gene>
<protein>
    <submittedName>
        <fullName evidence="1">Uncharacterized protein</fullName>
    </submittedName>
</protein>
<dbReference type="Proteomes" id="UP000501421">
    <property type="component" value="Chromosome"/>
</dbReference>
<dbReference type="EMBL" id="AP022557">
    <property type="protein sequence ID" value="BBW96449.1"/>
    <property type="molecule type" value="Genomic_DNA"/>
</dbReference>
<keyword evidence="2" id="KW-1185">Reference proteome</keyword>
<evidence type="ECO:0000313" key="2">
    <source>
        <dbReference type="Proteomes" id="UP000501421"/>
    </source>
</evidence>
<proteinExistence type="predicted"/>
<reference evidence="2" key="1">
    <citation type="journal article" date="2020" name="Microbiol. Resour. Announc.">
        <title>Complete Genome Sequence of Geobacillus sp. Strain E55-1, Isolated from Mine Geyser in Japan.</title>
        <authorList>
            <person name="Miyazaki K."/>
            <person name="Hase E."/>
            <person name="Tokito N."/>
        </authorList>
    </citation>
    <scope>NUCLEOTIDE SEQUENCE [LARGE SCALE GENOMIC DNA]</scope>
    <source>
        <strain evidence="2">E55-1</strain>
    </source>
</reference>
<organism evidence="1 2">
    <name type="scientific">Geobacillus subterraneus</name>
    <dbReference type="NCBI Taxonomy" id="129338"/>
    <lineage>
        <taxon>Bacteria</taxon>
        <taxon>Bacillati</taxon>
        <taxon>Bacillota</taxon>
        <taxon>Bacilli</taxon>
        <taxon>Bacillales</taxon>
        <taxon>Anoxybacillaceae</taxon>
        <taxon>Geobacillus</taxon>
    </lineage>
</organism>
<name>A0A679FNA4_9BACL</name>
<dbReference type="AlphaFoldDB" id="A0A679FNA4"/>
<sequence length="59" mass="7119">MTLWHGCSLSSEGLNQRFTDRAVAFLREVFFLLLLHQRPLLWFTIQAYHTSLVLKFFYR</sequence>
<accession>A0A679FNA4</accession>